<dbReference type="CTD" id="20321009"/>
<reference evidence="1 2" key="1">
    <citation type="submission" date="2013-11" db="EMBL/GenBank/DDBJ databases">
        <title>Opisthorchis viverrini - life in the bile duct.</title>
        <authorList>
            <person name="Young N.D."/>
            <person name="Nagarajan N."/>
            <person name="Lin S.J."/>
            <person name="Korhonen P.K."/>
            <person name="Jex A.R."/>
            <person name="Hall R.S."/>
            <person name="Safavi-Hemami H."/>
            <person name="Kaewkong W."/>
            <person name="Bertrand D."/>
            <person name="Gao S."/>
            <person name="Seet Q."/>
            <person name="Wongkham S."/>
            <person name="Teh B.T."/>
            <person name="Wongkham C."/>
            <person name="Intapan P.M."/>
            <person name="Maleewong W."/>
            <person name="Yang X."/>
            <person name="Hu M."/>
            <person name="Wang Z."/>
            <person name="Hofmann A."/>
            <person name="Sternberg P.W."/>
            <person name="Tan P."/>
            <person name="Wang J."/>
            <person name="Gasser R.B."/>
        </authorList>
    </citation>
    <scope>NUCLEOTIDE SEQUENCE [LARGE SCALE GENOMIC DNA]</scope>
</reference>
<dbReference type="RefSeq" id="XP_009170468.1">
    <property type="nucleotide sequence ID" value="XM_009172204.1"/>
</dbReference>
<proteinExistence type="predicted"/>
<dbReference type="GeneID" id="20321009"/>
<evidence type="ECO:0000313" key="1">
    <source>
        <dbReference type="EMBL" id="KER25800.1"/>
    </source>
</evidence>
<name>A0A074ZR34_OPIVI</name>
<gene>
    <name evidence="1" type="ORF">T265_06830</name>
</gene>
<evidence type="ECO:0000313" key="2">
    <source>
        <dbReference type="Proteomes" id="UP000054324"/>
    </source>
</evidence>
<dbReference type="AlphaFoldDB" id="A0A074ZR34"/>
<dbReference type="Proteomes" id="UP000054324">
    <property type="component" value="Unassembled WGS sequence"/>
</dbReference>
<accession>A0A074ZR34</accession>
<organism evidence="1 2">
    <name type="scientific">Opisthorchis viverrini</name>
    <name type="common">Southeast Asian liver fluke</name>
    <dbReference type="NCBI Taxonomy" id="6198"/>
    <lineage>
        <taxon>Eukaryota</taxon>
        <taxon>Metazoa</taxon>
        <taxon>Spiralia</taxon>
        <taxon>Lophotrochozoa</taxon>
        <taxon>Platyhelminthes</taxon>
        <taxon>Trematoda</taxon>
        <taxon>Digenea</taxon>
        <taxon>Opisthorchiida</taxon>
        <taxon>Opisthorchiata</taxon>
        <taxon>Opisthorchiidae</taxon>
        <taxon>Opisthorchis</taxon>
    </lineage>
</organism>
<dbReference type="EMBL" id="KL596766">
    <property type="protein sequence ID" value="KER25800.1"/>
    <property type="molecule type" value="Genomic_DNA"/>
</dbReference>
<sequence length="78" mass="8948">MCIRTDLFADRWAKIHYQVHHCGFPNERDFGVSLLLAPSRTNKETAYLFDSALRINIQADYLSTSSTLLLNSFHSSEL</sequence>
<keyword evidence="2" id="KW-1185">Reference proteome</keyword>
<protein>
    <submittedName>
        <fullName evidence="1">Uncharacterized protein</fullName>
    </submittedName>
</protein>
<dbReference type="KEGG" id="ovi:T265_06830"/>